<sequence>MRREPETWQRRAQDWQSSGVPAVGSPKNPGAHCSHSSPWVLVAGVGVTVTLTRLAVTQVQTPPCAGEAQVPGGTEALLHPQALLQSATSMLSSDRLEEIISLENVARIKISSRSARTIRRCSRVAGIPSGRRQLSWGGRVSGESLTSVKVISKPCVSRLPPALRGHGCRATRVMSFPCRRTGRGGGGGEEEEENEEENEEEENEEDEEERKRRRREEEEEEEGSGDVKTTGRKRRRKWRMKRFWKKKRMFWRGEERRGGRSFAGEFSDCSLRGGGGVEILDQETETVTKTSSVPPHHTTPHQLSPR</sequence>
<evidence type="ECO:0000313" key="2">
    <source>
        <dbReference type="EMBL" id="KAF3861173.1"/>
    </source>
</evidence>
<evidence type="ECO:0000313" key="3">
    <source>
        <dbReference type="Proteomes" id="UP000518266"/>
    </source>
</evidence>
<feature type="region of interest" description="Disordered" evidence="1">
    <location>
        <begin position="177"/>
        <end position="236"/>
    </location>
</feature>
<dbReference type="EMBL" id="JAAKFY010000002">
    <property type="protein sequence ID" value="KAF3861173.1"/>
    <property type="molecule type" value="Genomic_DNA"/>
</dbReference>
<reference evidence="2 3" key="1">
    <citation type="submission" date="2020-03" db="EMBL/GenBank/DDBJ databases">
        <title>Dissostichus mawsoni Genome sequencing and assembly.</title>
        <authorList>
            <person name="Park H."/>
        </authorList>
    </citation>
    <scope>NUCLEOTIDE SEQUENCE [LARGE SCALE GENOMIC DNA]</scope>
    <source>
        <strain evidence="2">DM0001</strain>
        <tissue evidence="2">Muscle</tissue>
    </source>
</reference>
<evidence type="ECO:0000256" key="1">
    <source>
        <dbReference type="SAM" id="MobiDB-lite"/>
    </source>
</evidence>
<organism evidence="2 3">
    <name type="scientific">Dissostichus mawsoni</name>
    <name type="common">Antarctic cod</name>
    <dbReference type="NCBI Taxonomy" id="36200"/>
    <lineage>
        <taxon>Eukaryota</taxon>
        <taxon>Metazoa</taxon>
        <taxon>Chordata</taxon>
        <taxon>Craniata</taxon>
        <taxon>Vertebrata</taxon>
        <taxon>Euteleostomi</taxon>
        <taxon>Actinopterygii</taxon>
        <taxon>Neopterygii</taxon>
        <taxon>Teleostei</taxon>
        <taxon>Neoteleostei</taxon>
        <taxon>Acanthomorphata</taxon>
        <taxon>Eupercaria</taxon>
        <taxon>Perciformes</taxon>
        <taxon>Notothenioidei</taxon>
        <taxon>Nototheniidae</taxon>
        <taxon>Dissostichus</taxon>
    </lineage>
</organism>
<name>A0A7J5ZHS4_DISMA</name>
<protein>
    <submittedName>
        <fullName evidence="2">Uncharacterized protein</fullName>
    </submittedName>
</protein>
<accession>A0A7J5ZHS4</accession>
<feature type="region of interest" description="Disordered" evidence="1">
    <location>
        <begin position="1"/>
        <end position="31"/>
    </location>
</feature>
<feature type="compositionally biased region" description="Acidic residues" evidence="1">
    <location>
        <begin position="188"/>
        <end position="208"/>
    </location>
</feature>
<gene>
    <name evidence="2" type="ORF">F7725_001428</name>
</gene>
<comment type="caution">
    <text evidence="2">The sequence shown here is derived from an EMBL/GenBank/DDBJ whole genome shotgun (WGS) entry which is preliminary data.</text>
</comment>
<feature type="compositionally biased region" description="Basic and acidic residues" evidence="1">
    <location>
        <begin position="1"/>
        <end position="13"/>
    </location>
</feature>
<dbReference type="Proteomes" id="UP000518266">
    <property type="component" value="Unassembled WGS sequence"/>
</dbReference>
<dbReference type="AlphaFoldDB" id="A0A7J5ZHS4"/>
<proteinExistence type="predicted"/>
<feature type="region of interest" description="Disordered" evidence="1">
    <location>
        <begin position="254"/>
        <end position="306"/>
    </location>
</feature>
<keyword evidence="3" id="KW-1185">Reference proteome</keyword>